<evidence type="ECO:0000313" key="2">
    <source>
        <dbReference type="EMBL" id="CAB5208461.1"/>
    </source>
</evidence>
<sequence>MEQMDLPYIKRLNLTQHLDIDMKNVEVGPFKLPGIVFEQGELPAELLEDMKHWAEAEGVGMSMTERLWSFKKEAHREWFVLRWSDSIPEIKKDE</sequence>
<protein>
    <submittedName>
        <fullName evidence="1">Uncharacterized protein</fullName>
    </submittedName>
</protein>
<name>A0A6J5KZB5_9CAUD</name>
<evidence type="ECO:0000313" key="1">
    <source>
        <dbReference type="EMBL" id="CAB4125460.1"/>
    </source>
</evidence>
<reference evidence="1" key="1">
    <citation type="submission" date="2020-04" db="EMBL/GenBank/DDBJ databases">
        <authorList>
            <person name="Chiriac C."/>
            <person name="Salcher M."/>
            <person name="Ghai R."/>
            <person name="Kavagutti S V."/>
        </authorList>
    </citation>
    <scope>NUCLEOTIDE SEQUENCE</scope>
</reference>
<gene>
    <name evidence="2" type="ORF">UFOVP181_32</name>
    <name evidence="1" type="ORF">UFOVP57_131</name>
</gene>
<dbReference type="EMBL" id="LR798231">
    <property type="protein sequence ID" value="CAB5208461.1"/>
    <property type="molecule type" value="Genomic_DNA"/>
</dbReference>
<organism evidence="1">
    <name type="scientific">uncultured Caudovirales phage</name>
    <dbReference type="NCBI Taxonomy" id="2100421"/>
    <lineage>
        <taxon>Viruses</taxon>
        <taxon>Duplodnaviria</taxon>
        <taxon>Heunggongvirae</taxon>
        <taxon>Uroviricota</taxon>
        <taxon>Caudoviricetes</taxon>
        <taxon>Peduoviridae</taxon>
        <taxon>Maltschvirus</taxon>
        <taxon>Maltschvirus maltsch</taxon>
    </lineage>
</organism>
<accession>A0A6J5KZB5</accession>
<dbReference type="EMBL" id="LR796187">
    <property type="protein sequence ID" value="CAB4125460.1"/>
    <property type="molecule type" value="Genomic_DNA"/>
</dbReference>
<proteinExistence type="predicted"/>